<evidence type="ECO:0000313" key="3">
    <source>
        <dbReference type="Proteomes" id="UP001632038"/>
    </source>
</evidence>
<accession>A0ABD3EBQ0</accession>
<feature type="region of interest" description="Disordered" evidence="1">
    <location>
        <begin position="1"/>
        <end position="40"/>
    </location>
</feature>
<organism evidence="2 3">
    <name type="scientific">Castilleja foliolosa</name>
    <dbReference type="NCBI Taxonomy" id="1961234"/>
    <lineage>
        <taxon>Eukaryota</taxon>
        <taxon>Viridiplantae</taxon>
        <taxon>Streptophyta</taxon>
        <taxon>Embryophyta</taxon>
        <taxon>Tracheophyta</taxon>
        <taxon>Spermatophyta</taxon>
        <taxon>Magnoliopsida</taxon>
        <taxon>eudicotyledons</taxon>
        <taxon>Gunneridae</taxon>
        <taxon>Pentapetalae</taxon>
        <taxon>asterids</taxon>
        <taxon>lamiids</taxon>
        <taxon>Lamiales</taxon>
        <taxon>Orobanchaceae</taxon>
        <taxon>Pedicularideae</taxon>
        <taxon>Castillejinae</taxon>
        <taxon>Castilleja</taxon>
    </lineage>
</organism>
<dbReference type="EMBL" id="JAVIJP010000006">
    <property type="protein sequence ID" value="KAL3651816.1"/>
    <property type="molecule type" value="Genomic_DNA"/>
</dbReference>
<dbReference type="AlphaFoldDB" id="A0ABD3EBQ0"/>
<name>A0ABD3EBQ0_9LAMI</name>
<keyword evidence="3" id="KW-1185">Reference proteome</keyword>
<sequence length="40" mass="4597">MGQFSASNRWELVAEPPIRHRSSSEESNRWESTASPPIRL</sequence>
<evidence type="ECO:0000256" key="1">
    <source>
        <dbReference type="SAM" id="MobiDB-lite"/>
    </source>
</evidence>
<dbReference type="Proteomes" id="UP001632038">
    <property type="component" value="Unassembled WGS sequence"/>
</dbReference>
<proteinExistence type="predicted"/>
<reference evidence="3" key="1">
    <citation type="journal article" date="2024" name="IScience">
        <title>Strigolactones Initiate the Formation of Haustorium-like Structures in Castilleja.</title>
        <authorList>
            <person name="Buerger M."/>
            <person name="Peterson D."/>
            <person name="Chory J."/>
        </authorList>
    </citation>
    <scope>NUCLEOTIDE SEQUENCE [LARGE SCALE GENOMIC DNA]</scope>
</reference>
<comment type="caution">
    <text evidence="2">The sequence shown here is derived from an EMBL/GenBank/DDBJ whole genome shotgun (WGS) entry which is preliminary data.</text>
</comment>
<gene>
    <name evidence="2" type="ORF">CASFOL_004818</name>
</gene>
<protein>
    <submittedName>
        <fullName evidence="2">Uncharacterized protein</fullName>
    </submittedName>
</protein>
<evidence type="ECO:0000313" key="2">
    <source>
        <dbReference type="EMBL" id="KAL3651816.1"/>
    </source>
</evidence>